<accession>A0A1G4X915</accession>
<evidence type="ECO:0000256" key="2">
    <source>
        <dbReference type="SAM" id="SignalP"/>
    </source>
</evidence>
<dbReference type="AlphaFoldDB" id="A0A1G4X915"/>
<keyword evidence="2" id="KW-0732">Signal</keyword>
<dbReference type="Proteomes" id="UP000198981">
    <property type="component" value="Unassembled WGS sequence"/>
</dbReference>
<dbReference type="RefSeq" id="WP_092798816.1">
    <property type="nucleotide sequence ID" value="NZ_FMUH01000001.1"/>
</dbReference>
<dbReference type="PROSITE" id="PS51257">
    <property type="entry name" value="PROKAR_LIPOPROTEIN"/>
    <property type="match status" value="1"/>
</dbReference>
<evidence type="ECO:0000313" key="4">
    <source>
        <dbReference type="Proteomes" id="UP000198981"/>
    </source>
</evidence>
<feature type="chain" id="PRO_5038610084" description="Septum formation" evidence="2">
    <location>
        <begin position="22"/>
        <end position="349"/>
    </location>
</feature>
<protein>
    <recommendedName>
        <fullName evidence="5">Septum formation</fullName>
    </recommendedName>
</protein>
<evidence type="ECO:0000256" key="1">
    <source>
        <dbReference type="SAM" id="MobiDB-lite"/>
    </source>
</evidence>
<dbReference type="STRING" id="1960309.SAMN03159343_0174"/>
<proteinExistence type="predicted"/>
<gene>
    <name evidence="3" type="ORF">SAMN03159343_0174</name>
</gene>
<dbReference type="OrthoDB" id="3628931at2"/>
<evidence type="ECO:0008006" key="5">
    <source>
        <dbReference type="Google" id="ProtNLM"/>
    </source>
</evidence>
<name>A0A1G4X915_9ACTN</name>
<sequence length="349" mass="35442">MLTTRSAHRALPLLAVLLALALVSACTDPEAPADERATGSTGSAASGADVQVPGLDAPAGRGLVGAAPAGLDAVAPLVAPVGSEVPVVGDCLAPVTDLVGYLNGAGVGDPADCGAAHGGVVVGADGFAPADLAFDSSGQGLWTLEDRRTANDEAELRSRATPGCRAQFDAVEAHALAMGAGFARSWALRPAVRLPTREQWDAGERWVACVYLAPTGRTIDGGVDVRAVSADQPLPPSLQSCTSPVGAPTTCTLGEAAAQQYVDLALPEGRRPAPGERFDDDVRAELTGTCGDVLARLDPELAVSAGIEVRVDERTDRLAVEPPGQEQVVGARCELAATPEPAALDDLLA</sequence>
<evidence type="ECO:0000313" key="3">
    <source>
        <dbReference type="EMBL" id="SCX37699.1"/>
    </source>
</evidence>
<dbReference type="EMBL" id="FMUH01000001">
    <property type="protein sequence ID" value="SCX37699.1"/>
    <property type="molecule type" value="Genomic_DNA"/>
</dbReference>
<feature type="region of interest" description="Disordered" evidence="1">
    <location>
        <begin position="30"/>
        <end position="51"/>
    </location>
</feature>
<feature type="compositionally biased region" description="Low complexity" evidence="1">
    <location>
        <begin position="38"/>
        <end position="48"/>
    </location>
</feature>
<feature type="signal peptide" evidence="2">
    <location>
        <begin position="1"/>
        <end position="21"/>
    </location>
</feature>
<reference evidence="4" key="1">
    <citation type="submission" date="2016-10" db="EMBL/GenBank/DDBJ databases">
        <authorList>
            <person name="Varghese N."/>
            <person name="Submissions S."/>
        </authorList>
    </citation>
    <scope>NUCLEOTIDE SEQUENCE [LARGE SCALE GENOMIC DNA]</scope>
    <source>
        <strain evidence="4">DSM 45722</strain>
    </source>
</reference>
<keyword evidence="4" id="KW-1185">Reference proteome</keyword>
<organism evidence="3 4">
    <name type="scientific">Klenkia marina</name>
    <dbReference type="NCBI Taxonomy" id="1960309"/>
    <lineage>
        <taxon>Bacteria</taxon>
        <taxon>Bacillati</taxon>
        <taxon>Actinomycetota</taxon>
        <taxon>Actinomycetes</taxon>
        <taxon>Geodermatophilales</taxon>
        <taxon>Geodermatophilaceae</taxon>
        <taxon>Klenkia</taxon>
    </lineage>
</organism>